<dbReference type="PANTHER" id="PTHR24559:SF444">
    <property type="entry name" value="REVERSE TRANSCRIPTASE DOMAIN-CONTAINING PROTEIN"/>
    <property type="match status" value="1"/>
</dbReference>
<organism evidence="1 2">
    <name type="scientific">Plakobranchus ocellatus</name>
    <dbReference type="NCBI Taxonomy" id="259542"/>
    <lineage>
        <taxon>Eukaryota</taxon>
        <taxon>Metazoa</taxon>
        <taxon>Spiralia</taxon>
        <taxon>Lophotrochozoa</taxon>
        <taxon>Mollusca</taxon>
        <taxon>Gastropoda</taxon>
        <taxon>Heterobranchia</taxon>
        <taxon>Euthyneura</taxon>
        <taxon>Panpulmonata</taxon>
        <taxon>Sacoglossa</taxon>
        <taxon>Placobranchoidea</taxon>
        <taxon>Plakobranchidae</taxon>
        <taxon>Plakobranchus</taxon>
    </lineage>
</organism>
<dbReference type="SUPFAM" id="SSF56672">
    <property type="entry name" value="DNA/RNA polymerases"/>
    <property type="match status" value="1"/>
</dbReference>
<dbReference type="InterPro" id="IPR043502">
    <property type="entry name" value="DNA/RNA_pol_sf"/>
</dbReference>
<dbReference type="InterPro" id="IPR043128">
    <property type="entry name" value="Rev_trsase/Diguanyl_cyclase"/>
</dbReference>
<evidence type="ECO:0000313" key="2">
    <source>
        <dbReference type="Proteomes" id="UP000735302"/>
    </source>
</evidence>
<dbReference type="Gene3D" id="3.10.10.10">
    <property type="entry name" value="HIV Type 1 Reverse Transcriptase, subunit A, domain 1"/>
    <property type="match status" value="1"/>
</dbReference>
<dbReference type="Proteomes" id="UP000735302">
    <property type="component" value="Unassembled WGS sequence"/>
</dbReference>
<evidence type="ECO:0000313" key="1">
    <source>
        <dbReference type="EMBL" id="GFN76743.1"/>
    </source>
</evidence>
<sequence length="84" mass="9774">MRRTLCDEVEEMEHLGIIRKSNSPCASLVVVVKKKVGCIRVCIDNRRLNKMTMFDPHPMISPADVFQGIENERYFQKIDMIKGY</sequence>
<keyword evidence="2" id="KW-1185">Reference proteome</keyword>
<dbReference type="EMBL" id="BLXT01000407">
    <property type="protein sequence ID" value="GFN76743.1"/>
    <property type="molecule type" value="Genomic_DNA"/>
</dbReference>
<name>A0AAV3Y3E4_9GAST</name>
<dbReference type="Gene3D" id="3.30.70.270">
    <property type="match status" value="1"/>
</dbReference>
<dbReference type="PANTHER" id="PTHR24559">
    <property type="entry name" value="TRANSPOSON TY3-I GAG-POL POLYPROTEIN"/>
    <property type="match status" value="1"/>
</dbReference>
<reference evidence="1 2" key="1">
    <citation type="journal article" date="2021" name="Elife">
        <title>Chloroplast acquisition without the gene transfer in kleptoplastic sea slugs, Plakobranchus ocellatus.</title>
        <authorList>
            <person name="Maeda T."/>
            <person name="Takahashi S."/>
            <person name="Yoshida T."/>
            <person name="Shimamura S."/>
            <person name="Takaki Y."/>
            <person name="Nagai Y."/>
            <person name="Toyoda A."/>
            <person name="Suzuki Y."/>
            <person name="Arimoto A."/>
            <person name="Ishii H."/>
            <person name="Satoh N."/>
            <person name="Nishiyama T."/>
            <person name="Hasebe M."/>
            <person name="Maruyama T."/>
            <person name="Minagawa J."/>
            <person name="Obokata J."/>
            <person name="Shigenobu S."/>
        </authorList>
    </citation>
    <scope>NUCLEOTIDE SEQUENCE [LARGE SCALE GENOMIC DNA]</scope>
</reference>
<dbReference type="AlphaFoldDB" id="A0AAV3Y3E4"/>
<protein>
    <submittedName>
        <fullName evidence="1">Polyprotein</fullName>
    </submittedName>
</protein>
<dbReference type="InterPro" id="IPR053134">
    <property type="entry name" value="RNA-dir_DNA_polymerase"/>
</dbReference>
<accession>A0AAV3Y3E4</accession>
<gene>
    <name evidence="1" type="ORF">PoB_000324900</name>
</gene>
<comment type="caution">
    <text evidence="1">The sequence shown here is derived from an EMBL/GenBank/DDBJ whole genome shotgun (WGS) entry which is preliminary data.</text>
</comment>
<proteinExistence type="predicted"/>